<gene>
    <name evidence="4" type="ORF">A3C17_04160</name>
</gene>
<reference evidence="4 5" key="1">
    <citation type="journal article" date="2016" name="Nat. Commun.">
        <title>Thousands of microbial genomes shed light on interconnected biogeochemical processes in an aquifer system.</title>
        <authorList>
            <person name="Anantharaman K."/>
            <person name="Brown C.T."/>
            <person name="Hug L.A."/>
            <person name="Sharon I."/>
            <person name="Castelle C.J."/>
            <person name="Probst A.J."/>
            <person name="Thomas B.C."/>
            <person name="Singh A."/>
            <person name="Wilkins M.J."/>
            <person name="Karaoz U."/>
            <person name="Brodie E.L."/>
            <person name="Williams K.H."/>
            <person name="Hubbard S.S."/>
            <person name="Banfield J.F."/>
        </authorList>
    </citation>
    <scope>NUCLEOTIDE SEQUENCE [LARGE SCALE GENOMIC DNA]</scope>
</reference>
<dbReference type="Proteomes" id="UP000177097">
    <property type="component" value="Unassembled WGS sequence"/>
</dbReference>
<comment type="caution">
    <text evidence="4">The sequence shown here is derived from an EMBL/GenBank/DDBJ whole genome shotgun (WGS) entry which is preliminary data.</text>
</comment>
<evidence type="ECO:0008006" key="6">
    <source>
        <dbReference type="Google" id="ProtNLM"/>
    </source>
</evidence>
<sequence length="313" mass="36324">MTLAVQLVLYRGSSYLPSLLDSLQSQSDCNWTLFVRDQSEDIAERAHTHQYLEMSGLPYVWDETFDNRGFSGGHQRLFTRHDADLVLLLNQDAILGVEYIHALREAFVDQSVGAAAGVIFKAQYKDGRFHALDEIDSQGLVCRRTHKVEDLKNVEHKFDSTPLEVFGVSGCLPMYRRQAVEATSVDGTLFDARYFMYKEDVDLAYRLKGGGWRALTVPRAIAWHQRTFSMRQRFAQTDRARFESYRNHLWNLVSHGASRSVRGDLWVVIPYEMIKALFVMLTAPRLWWRAIKETHDMLPELKKKRIFYERTHA</sequence>
<dbReference type="EMBL" id="MGDX01000031">
    <property type="protein sequence ID" value="OGL70358.1"/>
    <property type="molecule type" value="Genomic_DNA"/>
</dbReference>
<accession>A0A1F7TXM4</accession>
<dbReference type="AlphaFoldDB" id="A0A1F7TXM4"/>
<dbReference type="STRING" id="1802389.A3C17_04160"/>
<evidence type="ECO:0000256" key="3">
    <source>
        <dbReference type="ARBA" id="ARBA00022679"/>
    </source>
</evidence>
<organism evidence="4 5">
    <name type="scientific">Candidatus Uhrbacteria bacterium RIFCSPHIGHO2_02_FULL_53_13</name>
    <dbReference type="NCBI Taxonomy" id="1802389"/>
    <lineage>
        <taxon>Bacteria</taxon>
        <taxon>Candidatus Uhriibacteriota</taxon>
    </lineage>
</organism>
<keyword evidence="3" id="KW-0808">Transferase</keyword>
<keyword evidence="2" id="KW-0328">Glycosyltransferase</keyword>
<dbReference type="PANTHER" id="PTHR43179">
    <property type="entry name" value="RHAMNOSYLTRANSFERASE WBBL"/>
    <property type="match status" value="1"/>
</dbReference>
<evidence type="ECO:0000313" key="5">
    <source>
        <dbReference type="Proteomes" id="UP000177097"/>
    </source>
</evidence>
<dbReference type="InterPro" id="IPR029044">
    <property type="entry name" value="Nucleotide-diphossugar_trans"/>
</dbReference>
<proteinExistence type="inferred from homology"/>
<dbReference type="SUPFAM" id="SSF53448">
    <property type="entry name" value="Nucleotide-diphospho-sugar transferases"/>
    <property type="match status" value="1"/>
</dbReference>
<protein>
    <recommendedName>
        <fullName evidence="6">Glycosyltransferase 2-like domain-containing protein</fullName>
    </recommendedName>
</protein>
<dbReference type="Pfam" id="PF13641">
    <property type="entry name" value="Glyco_tranf_2_3"/>
    <property type="match status" value="1"/>
</dbReference>
<evidence type="ECO:0000313" key="4">
    <source>
        <dbReference type="EMBL" id="OGL70358.1"/>
    </source>
</evidence>
<evidence type="ECO:0000256" key="1">
    <source>
        <dbReference type="ARBA" id="ARBA00006739"/>
    </source>
</evidence>
<dbReference type="Gene3D" id="3.90.550.10">
    <property type="entry name" value="Spore Coat Polysaccharide Biosynthesis Protein SpsA, Chain A"/>
    <property type="match status" value="1"/>
</dbReference>
<dbReference type="GO" id="GO:0016757">
    <property type="term" value="F:glycosyltransferase activity"/>
    <property type="evidence" value="ECO:0007669"/>
    <property type="project" value="UniProtKB-KW"/>
</dbReference>
<name>A0A1F7TXM4_9BACT</name>
<evidence type="ECO:0000256" key="2">
    <source>
        <dbReference type="ARBA" id="ARBA00022676"/>
    </source>
</evidence>
<dbReference type="PANTHER" id="PTHR43179:SF12">
    <property type="entry name" value="GALACTOFURANOSYLTRANSFERASE GLFT2"/>
    <property type="match status" value="1"/>
</dbReference>
<comment type="similarity">
    <text evidence="1">Belongs to the glycosyltransferase 2 family.</text>
</comment>